<sequence length="550" mass="60912">MIVVKQMTADILIKGAAFFDGRRSRPEIDFIAVRENKIIGMGGEEQAGAFIGADTVVCEFSKDQMVMPGFHDNHIHLIQSGMLDKYADLTMASSEEEAAEMVLEFAKKITDEKWVMGFGWSRFAWKNKKFPTRESLDAVLSDRPVLLFDTELHAAWANSCAMEEAGITKDTADPPFGKIDRDKDGIPSGYFYETALSLLAKHAFQLEPHIVKDLIHRYSKRAVKWGITSVSDMTPYLGINLAFEDIFMELDRKGELMLRINAARDLYEDIEAVVALRRKAEESGTGMYRIPYFKQFLDGVISNHTAMMIEDYSDAKGNRGGSLLDLSNLKEAVKTAQENSMSVRLHACGDGAVRAALDAYEYAAGECAAGTSCRHQIEHIEVISFEDIKRFASLGVIASVQPEHIVSGMPSFSDNGYPELLGKERERYTWAFRCLKESGAILAGGSDSPVVEGNPFMGIYCGLERVHPDGTPKGGWNPDEKLTVPELLELYTFNAAFAEGREAELGTLEPGKLADMIAVDRNLLTVSAEELLCAEVLLTIVNGKVVYKYS</sequence>
<accession>A0ACD1A8N1</accession>
<dbReference type="Proteomes" id="UP000594014">
    <property type="component" value="Chromosome"/>
</dbReference>
<proteinExistence type="predicted"/>
<gene>
    <name evidence="1" type="ORF">FRZ06_04785</name>
</gene>
<evidence type="ECO:0000313" key="2">
    <source>
        <dbReference type="Proteomes" id="UP000594014"/>
    </source>
</evidence>
<organism evidence="1 2">
    <name type="scientific">Anoxybacterium hadale</name>
    <dbReference type="NCBI Taxonomy" id="3408580"/>
    <lineage>
        <taxon>Bacteria</taxon>
        <taxon>Bacillati</taxon>
        <taxon>Bacillota</taxon>
        <taxon>Clostridia</taxon>
        <taxon>Peptostreptococcales</taxon>
        <taxon>Anaerovoracaceae</taxon>
        <taxon>Anoxybacterium</taxon>
    </lineage>
</organism>
<keyword evidence="2" id="KW-1185">Reference proteome</keyword>
<protein>
    <submittedName>
        <fullName evidence="1">Amidohydrolase</fullName>
    </submittedName>
</protein>
<evidence type="ECO:0000313" key="1">
    <source>
        <dbReference type="EMBL" id="QOX62710.1"/>
    </source>
</evidence>
<dbReference type="EMBL" id="CP042469">
    <property type="protein sequence ID" value="QOX62710.1"/>
    <property type="molecule type" value="Genomic_DNA"/>
</dbReference>
<reference evidence="1" key="1">
    <citation type="submission" date="2019-08" db="EMBL/GenBank/DDBJ databases">
        <title>Genome sequence of Clostridiales bacterium MT110.</title>
        <authorList>
            <person name="Cao J."/>
        </authorList>
    </citation>
    <scope>NUCLEOTIDE SEQUENCE</scope>
    <source>
        <strain evidence="1">MT110</strain>
    </source>
</reference>
<name>A0ACD1A8N1_9FIRM</name>